<dbReference type="SUPFAM" id="SSF81383">
    <property type="entry name" value="F-box domain"/>
    <property type="match status" value="1"/>
</dbReference>
<dbReference type="AlphaFoldDB" id="A0A4Y7SX84"/>
<evidence type="ECO:0000259" key="2">
    <source>
        <dbReference type="PROSITE" id="PS50181"/>
    </source>
</evidence>
<sequence>MADHFHNFHTKIQILANLNENMVNSHFPEEHGHAAHCRRRRRQNGPTATSEIDTTTPEAGPSSKEGEEKGPPSIRPRLPLELLELILRHLSKAELFHVLQANKALHSVAVRLLYRDLAIASSDSEESTPAQAILSFLKGLLANNSVHKHVRKLDINLATIQCPTANFYRLLHRLLRGTPGLVVLGLDLPKSQSPVWILEGCAFKLRQFSTSMHCTPELARFLDSQDNIGHLTLRGFQHDALRSLPFIYSGVPSPHSEDASPSDQFTLKETSLPRLTCFNAIHAGPGVVKEVVRGRPVATASIPLFSLNSLNALDALETSATSLRRLSVISFDPDAPTFIFEQVAKRFPELEALHIVVLLAEFTNEQLLGACRHLRAFKRLKYITCVATSSEESPAAVEQEIAEKWHQECRTLRTIILPRGRVWFQRPTRVCQRAISKGEDDKKAVDRIGEVQGRWECLED</sequence>
<feature type="compositionally biased region" description="Basic residues" evidence="1">
    <location>
        <begin position="34"/>
        <end position="43"/>
    </location>
</feature>
<dbReference type="InterPro" id="IPR032675">
    <property type="entry name" value="LRR_dom_sf"/>
</dbReference>
<comment type="caution">
    <text evidence="3">The sequence shown here is derived from an EMBL/GenBank/DDBJ whole genome shotgun (WGS) entry which is preliminary data.</text>
</comment>
<accession>A0A4Y7SX84</accession>
<feature type="compositionally biased region" description="Polar residues" evidence="1">
    <location>
        <begin position="44"/>
        <end position="57"/>
    </location>
</feature>
<evidence type="ECO:0000256" key="1">
    <source>
        <dbReference type="SAM" id="MobiDB-lite"/>
    </source>
</evidence>
<dbReference type="OrthoDB" id="3178870at2759"/>
<dbReference type="PROSITE" id="PS50181">
    <property type="entry name" value="FBOX"/>
    <property type="match status" value="1"/>
</dbReference>
<feature type="region of interest" description="Disordered" evidence="1">
    <location>
        <begin position="30"/>
        <end position="75"/>
    </location>
</feature>
<keyword evidence="4" id="KW-1185">Reference proteome</keyword>
<dbReference type="Proteomes" id="UP000298030">
    <property type="component" value="Unassembled WGS sequence"/>
</dbReference>
<evidence type="ECO:0000313" key="4">
    <source>
        <dbReference type="Proteomes" id="UP000298030"/>
    </source>
</evidence>
<dbReference type="EMBL" id="QPFP01000048">
    <property type="protein sequence ID" value="TEB26452.1"/>
    <property type="molecule type" value="Genomic_DNA"/>
</dbReference>
<dbReference type="InterPro" id="IPR001810">
    <property type="entry name" value="F-box_dom"/>
</dbReference>
<protein>
    <recommendedName>
        <fullName evidence="2">F-box domain-containing protein</fullName>
    </recommendedName>
</protein>
<evidence type="ECO:0000313" key="3">
    <source>
        <dbReference type="EMBL" id="TEB26452.1"/>
    </source>
</evidence>
<dbReference type="InterPro" id="IPR036047">
    <property type="entry name" value="F-box-like_dom_sf"/>
</dbReference>
<dbReference type="Gene3D" id="3.80.10.10">
    <property type="entry name" value="Ribonuclease Inhibitor"/>
    <property type="match status" value="1"/>
</dbReference>
<organism evidence="3 4">
    <name type="scientific">Coprinellus micaceus</name>
    <name type="common">Glistening ink-cap mushroom</name>
    <name type="synonym">Coprinus micaceus</name>
    <dbReference type="NCBI Taxonomy" id="71717"/>
    <lineage>
        <taxon>Eukaryota</taxon>
        <taxon>Fungi</taxon>
        <taxon>Dikarya</taxon>
        <taxon>Basidiomycota</taxon>
        <taxon>Agaricomycotina</taxon>
        <taxon>Agaricomycetes</taxon>
        <taxon>Agaricomycetidae</taxon>
        <taxon>Agaricales</taxon>
        <taxon>Agaricineae</taxon>
        <taxon>Psathyrellaceae</taxon>
        <taxon>Coprinellus</taxon>
    </lineage>
</organism>
<reference evidence="3 4" key="1">
    <citation type="journal article" date="2019" name="Nat. Ecol. Evol.">
        <title>Megaphylogeny resolves global patterns of mushroom evolution.</title>
        <authorList>
            <person name="Varga T."/>
            <person name="Krizsan K."/>
            <person name="Foldi C."/>
            <person name="Dima B."/>
            <person name="Sanchez-Garcia M."/>
            <person name="Sanchez-Ramirez S."/>
            <person name="Szollosi G.J."/>
            <person name="Szarkandi J.G."/>
            <person name="Papp V."/>
            <person name="Albert L."/>
            <person name="Andreopoulos W."/>
            <person name="Angelini C."/>
            <person name="Antonin V."/>
            <person name="Barry K.W."/>
            <person name="Bougher N.L."/>
            <person name="Buchanan P."/>
            <person name="Buyck B."/>
            <person name="Bense V."/>
            <person name="Catcheside P."/>
            <person name="Chovatia M."/>
            <person name="Cooper J."/>
            <person name="Damon W."/>
            <person name="Desjardin D."/>
            <person name="Finy P."/>
            <person name="Geml J."/>
            <person name="Haridas S."/>
            <person name="Hughes K."/>
            <person name="Justo A."/>
            <person name="Karasinski D."/>
            <person name="Kautmanova I."/>
            <person name="Kiss B."/>
            <person name="Kocsube S."/>
            <person name="Kotiranta H."/>
            <person name="LaButti K.M."/>
            <person name="Lechner B.E."/>
            <person name="Liimatainen K."/>
            <person name="Lipzen A."/>
            <person name="Lukacs Z."/>
            <person name="Mihaltcheva S."/>
            <person name="Morgado L.N."/>
            <person name="Niskanen T."/>
            <person name="Noordeloos M.E."/>
            <person name="Ohm R.A."/>
            <person name="Ortiz-Santana B."/>
            <person name="Ovrebo C."/>
            <person name="Racz N."/>
            <person name="Riley R."/>
            <person name="Savchenko A."/>
            <person name="Shiryaev A."/>
            <person name="Soop K."/>
            <person name="Spirin V."/>
            <person name="Szebenyi C."/>
            <person name="Tomsovsky M."/>
            <person name="Tulloss R.E."/>
            <person name="Uehling J."/>
            <person name="Grigoriev I.V."/>
            <person name="Vagvolgyi C."/>
            <person name="Papp T."/>
            <person name="Martin F.M."/>
            <person name="Miettinen O."/>
            <person name="Hibbett D.S."/>
            <person name="Nagy L.G."/>
        </authorList>
    </citation>
    <scope>NUCLEOTIDE SEQUENCE [LARGE SCALE GENOMIC DNA]</scope>
    <source>
        <strain evidence="3 4">FP101781</strain>
    </source>
</reference>
<proteinExistence type="predicted"/>
<name>A0A4Y7SX84_COPMI</name>
<feature type="domain" description="F-box" evidence="2">
    <location>
        <begin position="72"/>
        <end position="117"/>
    </location>
</feature>
<gene>
    <name evidence="3" type="ORF">FA13DRAFT_1737383</name>
</gene>